<dbReference type="Proteomes" id="UP000838756">
    <property type="component" value="Unassembled WGS sequence"/>
</dbReference>
<evidence type="ECO:0000313" key="2">
    <source>
        <dbReference type="EMBL" id="CAH2262708.1"/>
    </source>
</evidence>
<dbReference type="Pfam" id="PF00078">
    <property type="entry name" value="RVT_1"/>
    <property type="match status" value="1"/>
</dbReference>
<dbReference type="CDD" id="cd01650">
    <property type="entry name" value="RT_nLTR_like"/>
    <property type="match status" value="1"/>
</dbReference>
<evidence type="ECO:0000313" key="3">
    <source>
        <dbReference type="Proteomes" id="UP000838756"/>
    </source>
</evidence>
<name>A0A8S4SEJ2_9NEOP</name>
<keyword evidence="3" id="KW-1185">Reference proteome</keyword>
<sequence>LLAYFHKYDLLHVKQFGFTRGRSTIDAGVEPIHNIFEAWEESHDALGVFCDLSKAFDCVVHETLVRKLHHYGIQGVALDLISYYLRDRVQMVDVNGKRSNGSFVKIGVPQGSILGPFLFLIYINDLPYLVKDNHGIVLFADDTSLMFKIKRRELALDDVNNYLAKIVQWFEANNLVLNENKTKCIKFTLPNVKHVKTTILLNNEELNPVDTTVFLGITLDAKLQWGPHVNNLSNRLSSAAYAVKKIRHLTDIETARLVYFSYFHSIMSYGILLWGNAADIGTIFVLQKKAVRAIYKMGPRESLKDKFKDVKIMTLYSQYIFENLMYVHKNISKFKRKCDCNNLNVRSKNKLAVQYTRLHKISNSFKGNCIQFYNKLPVDILGMSLKKFKVCIKRKLIEKSYYSIKDYVNDKKAWV</sequence>
<gene>
    <name evidence="2" type="primary">jg11284</name>
    <name evidence="2" type="ORF">PAEG_LOCUS24188</name>
</gene>
<organism evidence="2 3">
    <name type="scientific">Pararge aegeria aegeria</name>
    <dbReference type="NCBI Taxonomy" id="348720"/>
    <lineage>
        <taxon>Eukaryota</taxon>
        <taxon>Metazoa</taxon>
        <taxon>Ecdysozoa</taxon>
        <taxon>Arthropoda</taxon>
        <taxon>Hexapoda</taxon>
        <taxon>Insecta</taxon>
        <taxon>Pterygota</taxon>
        <taxon>Neoptera</taxon>
        <taxon>Endopterygota</taxon>
        <taxon>Lepidoptera</taxon>
        <taxon>Glossata</taxon>
        <taxon>Ditrysia</taxon>
        <taxon>Papilionoidea</taxon>
        <taxon>Nymphalidae</taxon>
        <taxon>Satyrinae</taxon>
        <taxon>Satyrini</taxon>
        <taxon>Parargina</taxon>
        <taxon>Pararge</taxon>
    </lineage>
</organism>
<proteinExistence type="predicted"/>
<dbReference type="SUPFAM" id="SSF56672">
    <property type="entry name" value="DNA/RNA polymerases"/>
    <property type="match status" value="1"/>
</dbReference>
<evidence type="ECO:0000259" key="1">
    <source>
        <dbReference type="PROSITE" id="PS50878"/>
    </source>
</evidence>
<feature type="non-terminal residue" evidence="2">
    <location>
        <position position="1"/>
    </location>
</feature>
<protein>
    <submittedName>
        <fullName evidence="2">Jg11284 protein</fullName>
    </submittedName>
</protein>
<dbReference type="InterPro" id="IPR000477">
    <property type="entry name" value="RT_dom"/>
</dbReference>
<dbReference type="InterPro" id="IPR043502">
    <property type="entry name" value="DNA/RNA_pol_sf"/>
</dbReference>
<dbReference type="AlphaFoldDB" id="A0A8S4SEJ2"/>
<comment type="caution">
    <text evidence="2">The sequence shown here is derived from an EMBL/GenBank/DDBJ whole genome shotgun (WGS) entry which is preliminary data.</text>
</comment>
<dbReference type="EMBL" id="CAKXAJ010026213">
    <property type="protein sequence ID" value="CAH2262708.1"/>
    <property type="molecule type" value="Genomic_DNA"/>
</dbReference>
<reference evidence="2" key="1">
    <citation type="submission" date="2022-03" db="EMBL/GenBank/DDBJ databases">
        <authorList>
            <person name="Lindestad O."/>
        </authorList>
    </citation>
    <scope>NUCLEOTIDE SEQUENCE</scope>
</reference>
<accession>A0A8S4SEJ2</accession>
<dbReference type="GO" id="GO:0071897">
    <property type="term" value="P:DNA biosynthetic process"/>
    <property type="evidence" value="ECO:0007669"/>
    <property type="project" value="UniProtKB-ARBA"/>
</dbReference>
<feature type="domain" description="Reverse transcriptase" evidence="1">
    <location>
        <begin position="1"/>
        <end position="219"/>
    </location>
</feature>
<dbReference type="PANTHER" id="PTHR33332">
    <property type="entry name" value="REVERSE TRANSCRIPTASE DOMAIN-CONTAINING PROTEIN"/>
    <property type="match status" value="1"/>
</dbReference>
<dbReference type="PROSITE" id="PS50878">
    <property type="entry name" value="RT_POL"/>
    <property type="match status" value="1"/>
</dbReference>
<dbReference type="OrthoDB" id="414730at2759"/>